<dbReference type="PANTHER" id="PTHR31704:SF37">
    <property type="entry name" value="HEAT SHOCK PROTEIN"/>
    <property type="match status" value="1"/>
</dbReference>
<accession>A0A8R7PKX9</accession>
<reference evidence="2" key="2">
    <citation type="submission" date="2018-03" db="EMBL/GenBank/DDBJ databases">
        <title>The Triticum urartu genome reveals the dynamic nature of wheat genome evolution.</title>
        <authorList>
            <person name="Ling H."/>
            <person name="Ma B."/>
            <person name="Shi X."/>
            <person name="Liu H."/>
            <person name="Dong L."/>
            <person name="Sun H."/>
            <person name="Cao Y."/>
            <person name="Gao Q."/>
            <person name="Zheng S."/>
            <person name="Li Y."/>
            <person name="Yu Y."/>
            <person name="Du H."/>
            <person name="Qi M."/>
            <person name="Li Y."/>
            <person name="Yu H."/>
            <person name="Cui Y."/>
            <person name="Wang N."/>
            <person name="Chen C."/>
            <person name="Wu H."/>
            <person name="Zhao Y."/>
            <person name="Zhang J."/>
            <person name="Li Y."/>
            <person name="Zhou W."/>
            <person name="Zhang B."/>
            <person name="Hu W."/>
            <person name="Eijk M."/>
            <person name="Tang J."/>
            <person name="Witsenboer H."/>
            <person name="Zhao S."/>
            <person name="Li Z."/>
            <person name="Zhang A."/>
            <person name="Wang D."/>
            <person name="Liang C."/>
        </authorList>
    </citation>
    <scope>NUCLEOTIDE SEQUENCE [LARGE SCALE GENOMIC DNA]</scope>
    <source>
        <strain evidence="2">cv. G1812</strain>
    </source>
</reference>
<proteinExistence type="predicted"/>
<dbReference type="PANTHER" id="PTHR31704">
    <property type="entry name" value="MYB/SANT-LIKE DNA-BINDING DOMAIN PROTEIN-RELATED"/>
    <property type="match status" value="1"/>
</dbReference>
<dbReference type="Proteomes" id="UP000015106">
    <property type="component" value="Chromosome 2"/>
</dbReference>
<name>A0A8R7PKX9_TRIUA</name>
<feature type="domain" description="Myb/SANT-like" evidence="1">
    <location>
        <begin position="8"/>
        <end position="55"/>
    </location>
</feature>
<organism evidence="2 3">
    <name type="scientific">Triticum urartu</name>
    <name type="common">Red wild einkorn</name>
    <name type="synonym">Crithodium urartu</name>
    <dbReference type="NCBI Taxonomy" id="4572"/>
    <lineage>
        <taxon>Eukaryota</taxon>
        <taxon>Viridiplantae</taxon>
        <taxon>Streptophyta</taxon>
        <taxon>Embryophyta</taxon>
        <taxon>Tracheophyta</taxon>
        <taxon>Spermatophyta</taxon>
        <taxon>Magnoliopsida</taxon>
        <taxon>Liliopsida</taxon>
        <taxon>Poales</taxon>
        <taxon>Poaceae</taxon>
        <taxon>BOP clade</taxon>
        <taxon>Pooideae</taxon>
        <taxon>Triticodae</taxon>
        <taxon>Triticeae</taxon>
        <taxon>Triticinae</taxon>
        <taxon>Triticum</taxon>
    </lineage>
</organism>
<evidence type="ECO:0000313" key="2">
    <source>
        <dbReference type="EnsemblPlants" id="TuG1812G0200005682.01.T01"/>
    </source>
</evidence>
<sequence length="85" mass="10077">MSGQTEIYVRKQFKNRWDLFKKEYNCWKTLNQKASGIGIDPVTRSIAATDEWWANEIQRNEIAAKFRYAPLVDEQRMSFIFDAIV</sequence>
<dbReference type="EnsemblPlants" id="TuG1812G0200005682.01.T01">
    <property type="protein sequence ID" value="TuG1812G0200005682.01.T01"/>
    <property type="gene ID" value="TuG1812G0200005682.01"/>
</dbReference>
<evidence type="ECO:0000259" key="1">
    <source>
        <dbReference type="Pfam" id="PF12776"/>
    </source>
</evidence>
<reference evidence="3" key="1">
    <citation type="journal article" date="2013" name="Nature">
        <title>Draft genome of the wheat A-genome progenitor Triticum urartu.</title>
        <authorList>
            <person name="Ling H.Q."/>
            <person name="Zhao S."/>
            <person name="Liu D."/>
            <person name="Wang J."/>
            <person name="Sun H."/>
            <person name="Zhang C."/>
            <person name="Fan H."/>
            <person name="Li D."/>
            <person name="Dong L."/>
            <person name="Tao Y."/>
            <person name="Gao C."/>
            <person name="Wu H."/>
            <person name="Li Y."/>
            <person name="Cui Y."/>
            <person name="Guo X."/>
            <person name="Zheng S."/>
            <person name="Wang B."/>
            <person name="Yu K."/>
            <person name="Liang Q."/>
            <person name="Yang W."/>
            <person name="Lou X."/>
            <person name="Chen J."/>
            <person name="Feng M."/>
            <person name="Jian J."/>
            <person name="Zhang X."/>
            <person name="Luo G."/>
            <person name="Jiang Y."/>
            <person name="Liu J."/>
            <person name="Wang Z."/>
            <person name="Sha Y."/>
            <person name="Zhang B."/>
            <person name="Wu H."/>
            <person name="Tang D."/>
            <person name="Shen Q."/>
            <person name="Xue P."/>
            <person name="Zou S."/>
            <person name="Wang X."/>
            <person name="Liu X."/>
            <person name="Wang F."/>
            <person name="Yang Y."/>
            <person name="An X."/>
            <person name="Dong Z."/>
            <person name="Zhang K."/>
            <person name="Zhang X."/>
            <person name="Luo M.C."/>
            <person name="Dvorak J."/>
            <person name="Tong Y."/>
            <person name="Wang J."/>
            <person name="Yang H."/>
            <person name="Li Z."/>
            <person name="Wang D."/>
            <person name="Zhang A."/>
            <person name="Wang J."/>
        </authorList>
    </citation>
    <scope>NUCLEOTIDE SEQUENCE</scope>
    <source>
        <strain evidence="3">cv. G1812</strain>
    </source>
</reference>
<reference evidence="2" key="3">
    <citation type="submission" date="2022-06" db="UniProtKB">
        <authorList>
            <consortium name="EnsemblPlants"/>
        </authorList>
    </citation>
    <scope>IDENTIFICATION</scope>
</reference>
<dbReference type="InterPro" id="IPR024752">
    <property type="entry name" value="Myb/SANT-like_dom"/>
</dbReference>
<evidence type="ECO:0000313" key="3">
    <source>
        <dbReference type="Proteomes" id="UP000015106"/>
    </source>
</evidence>
<dbReference type="Gramene" id="TuG1812G0200005682.01.T01">
    <property type="protein sequence ID" value="TuG1812G0200005682.01.T01"/>
    <property type="gene ID" value="TuG1812G0200005682.01"/>
</dbReference>
<keyword evidence="3" id="KW-1185">Reference proteome</keyword>
<protein>
    <recommendedName>
        <fullName evidence="1">Myb/SANT-like domain-containing protein</fullName>
    </recommendedName>
</protein>
<dbReference type="AlphaFoldDB" id="A0A8R7PKX9"/>
<dbReference type="Pfam" id="PF12776">
    <property type="entry name" value="Myb_DNA-bind_3"/>
    <property type="match status" value="1"/>
</dbReference>